<reference evidence="1" key="1">
    <citation type="submission" date="2021-01" db="EMBL/GenBank/DDBJ databases">
        <authorList>
            <consortium name="Genoscope - CEA"/>
            <person name="William W."/>
        </authorList>
    </citation>
    <scope>NUCLEOTIDE SEQUENCE</scope>
</reference>
<protein>
    <submittedName>
        <fullName evidence="1">Uncharacterized protein</fullName>
    </submittedName>
</protein>
<evidence type="ECO:0000313" key="2">
    <source>
        <dbReference type="Proteomes" id="UP000688137"/>
    </source>
</evidence>
<proteinExistence type="predicted"/>
<comment type="caution">
    <text evidence="1">The sequence shown here is derived from an EMBL/GenBank/DDBJ whole genome shotgun (WGS) entry which is preliminary data.</text>
</comment>
<name>A0A8S1NKD8_PARPR</name>
<accession>A0A8S1NKD8</accession>
<organism evidence="1 2">
    <name type="scientific">Paramecium primaurelia</name>
    <dbReference type="NCBI Taxonomy" id="5886"/>
    <lineage>
        <taxon>Eukaryota</taxon>
        <taxon>Sar</taxon>
        <taxon>Alveolata</taxon>
        <taxon>Ciliophora</taxon>
        <taxon>Intramacronucleata</taxon>
        <taxon>Oligohymenophorea</taxon>
        <taxon>Peniculida</taxon>
        <taxon>Parameciidae</taxon>
        <taxon>Paramecium</taxon>
    </lineage>
</organism>
<gene>
    <name evidence="1" type="ORF">PPRIM_AZ9-3.1.T0940010</name>
</gene>
<keyword evidence="2" id="KW-1185">Reference proteome</keyword>
<dbReference type="EMBL" id="CAJJDM010000097">
    <property type="protein sequence ID" value="CAD8093697.1"/>
    <property type="molecule type" value="Genomic_DNA"/>
</dbReference>
<dbReference type="AlphaFoldDB" id="A0A8S1NKD8"/>
<evidence type="ECO:0000313" key="1">
    <source>
        <dbReference type="EMBL" id="CAD8093697.1"/>
    </source>
</evidence>
<dbReference type="Proteomes" id="UP000688137">
    <property type="component" value="Unassembled WGS sequence"/>
</dbReference>
<sequence>MFFIYTSQNFNLQTNKWILTPIVGFQFDNNQYLQFRWTYTYTASTVSCKVDSWDKLVKHTHLTVLMSYVINTFYQPLQTQTIRISQKIDLEALNRPTVYAELPQTNEVFNQIGTFTTIIDKSISPVLINVIIKCSFAKKINSQFNKCNNCSFQKFYIYSHNCNNQINQISYFPRYLPTNSAHQELIIIISDKRIQINQITYNQVAAVNNILDIEQIDI</sequence>